<dbReference type="KEGG" id="llu:AKJ09_07067"/>
<name>A0A0K1Q3U6_9BACT</name>
<dbReference type="Proteomes" id="UP000064967">
    <property type="component" value="Chromosome"/>
</dbReference>
<dbReference type="AlphaFoldDB" id="A0A0K1Q3U6"/>
<evidence type="ECO:0000313" key="1">
    <source>
        <dbReference type="EMBL" id="AKV00404.1"/>
    </source>
</evidence>
<protein>
    <submittedName>
        <fullName evidence="1">Uncharacterized protein</fullName>
    </submittedName>
</protein>
<dbReference type="EMBL" id="CP012333">
    <property type="protein sequence ID" value="AKV00404.1"/>
    <property type="molecule type" value="Genomic_DNA"/>
</dbReference>
<accession>A0A0K1Q3U6</accession>
<reference evidence="1 2" key="1">
    <citation type="submission" date="2015-08" db="EMBL/GenBank/DDBJ databases">
        <authorList>
            <person name="Babu N.S."/>
            <person name="Beckwith C.J."/>
            <person name="Beseler K.G."/>
            <person name="Brison A."/>
            <person name="Carone J.V."/>
            <person name="Caskin T.P."/>
            <person name="Diamond M."/>
            <person name="Durham M.E."/>
            <person name="Foxe J.M."/>
            <person name="Go M."/>
            <person name="Henderson B.A."/>
            <person name="Jones I.B."/>
            <person name="McGettigan J.A."/>
            <person name="Micheletti S.J."/>
            <person name="Nasrallah M.E."/>
            <person name="Ortiz D."/>
            <person name="Piller C.R."/>
            <person name="Privatt S.R."/>
            <person name="Schneider S.L."/>
            <person name="Sharp S."/>
            <person name="Smith T.C."/>
            <person name="Stanton J.D."/>
            <person name="Ullery H.E."/>
            <person name="Wilson R.J."/>
            <person name="Serrano M.G."/>
            <person name="Buck G."/>
            <person name="Lee V."/>
            <person name="Wang Y."/>
            <person name="Carvalho R."/>
            <person name="Voegtly L."/>
            <person name="Shi R."/>
            <person name="Duckworth R."/>
            <person name="Johnson A."/>
            <person name="Loviza R."/>
            <person name="Walstead R."/>
            <person name="Shah Z."/>
            <person name="Kiflezghi M."/>
            <person name="Wade K."/>
            <person name="Ball S.L."/>
            <person name="Bradley K.W."/>
            <person name="Asai D.J."/>
            <person name="Bowman C.A."/>
            <person name="Russell D.A."/>
            <person name="Pope W.H."/>
            <person name="Jacobs-Sera D."/>
            <person name="Hendrix R.W."/>
            <person name="Hatfull G.F."/>
        </authorList>
    </citation>
    <scope>NUCLEOTIDE SEQUENCE [LARGE SCALE GENOMIC DNA]</scope>
    <source>
        <strain evidence="1 2">DSM 27648</strain>
    </source>
</reference>
<proteinExistence type="predicted"/>
<organism evidence="1 2">
    <name type="scientific">Labilithrix luteola</name>
    <dbReference type="NCBI Taxonomy" id="1391654"/>
    <lineage>
        <taxon>Bacteria</taxon>
        <taxon>Pseudomonadati</taxon>
        <taxon>Myxococcota</taxon>
        <taxon>Polyangia</taxon>
        <taxon>Polyangiales</taxon>
        <taxon>Labilitrichaceae</taxon>
        <taxon>Labilithrix</taxon>
    </lineage>
</organism>
<sequence>MSCATDGGLCVPEPAFVKRLCAGSFPDVGLLLMSKDAPFARMYMRGDTDGWNADGGASARARLYTDEEMLVLKRRAPATNGIVVGSGGASFLVMRWDGNCYTLDEGELSTKAPRSPRHASLPFRFYSEQTKKALLERPKILAAYQARGKECKGAMSGEVSKACERADAALSAAIVGEIRAGLTIPTPETIP</sequence>
<keyword evidence="2" id="KW-1185">Reference proteome</keyword>
<evidence type="ECO:0000313" key="2">
    <source>
        <dbReference type="Proteomes" id="UP000064967"/>
    </source>
</evidence>
<gene>
    <name evidence="1" type="ORF">AKJ09_07067</name>
</gene>